<organism evidence="2">
    <name type="scientific">hydrothermal vent metagenome</name>
    <dbReference type="NCBI Taxonomy" id="652676"/>
    <lineage>
        <taxon>unclassified sequences</taxon>
        <taxon>metagenomes</taxon>
        <taxon>ecological metagenomes</taxon>
    </lineage>
</organism>
<keyword evidence="1" id="KW-0472">Membrane</keyword>
<reference evidence="2" key="1">
    <citation type="submission" date="2016-10" db="EMBL/GenBank/DDBJ databases">
        <authorList>
            <person name="de Groot N.N."/>
        </authorList>
    </citation>
    <scope>NUCLEOTIDE SEQUENCE</scope>
</reference>
<keyword evidence="1" id="KW-1133">Transmembrane helix</keyword>
<dbReference type="EMBL" id="FPHJ01000042">
    <property type="protein sequence ID" value="SFV64402.1"/>
    <property type="molecule type" value="Genomic_DNA"/>
</dbReference>
<feature type="transmembrane region" description="Helical" evidence="1">
    <location>
        <begin position="6"/>
        <end position="26"/>
    </location>
</feature>
<sequence length="114" mass="13299">MKFVKGLGIVFLIIIAVGIYKFNYLLNQERYDVDSNKITKKMHYTWDMNEDNRNDCEDDDSCDHTDDYSLPRYKITGVEKGIVFDIKSGKWVDKHGICHTCTPENGFYKDGTMK</sequence>
<evidence type="ECO:0000313" key="2">
    <source>
        <dbReference type="EMBL" id="SFV64402.1"/>
    </source>
</evidence>
<dbReference type="AlphaFoldDB" id="A0A1W1CFB9"/>
<keyword evidence="1" id="KW-0812">Transmembrane</keyword>
<gene>
    <name evidence="2" type="ORF">MNB_SUP05-5-704</name>
</gene>
<evidence type="ECO:0000256" key="1">
    <source>
        <dbReference type="SAM" id="Phobius"/>
    </source>
</evidence>
<name>A0A1W1CFB9_9ZZZZ</name>
<proteinExistence type="predicted"/>
<protein>
    <submittedName>
        <fullName evidence="2">Uncharacterized protein</fullName>
    </submittedName>
</protein>
<accession>A0A1W1CFB9</accession>